<organism evidence="2 3">
    <name type="scientific">Nephila pilipes</name>
    <name type="common">Giant wood spider</name>
    <name type="synonym">Nephila maculata</name>
    <dbReference type="NCBI Taxonomy" id="299642"/>
    <lineage>
        <taxon>Eukaryota</taxon>
        <taxon>Metazoa</taxon>
        <taxon>Ecdysozoa</taxon>
        <taxon>Arthropoda</taxon>
        <taxon>Chelicerata</taxon>
        <taxon>Arachnida</taxon>
        <taxon>Araneae</taxon>
        <taxon>Araneomorphae</taxon>
        <taxon>Entelegynae</taxon>
        <taxon>Araneoidea</taxon>
        <taxon>Nephilidae</taxon>
        <taxon>Nephila</taxon>
    </lineage>
</organism>
<accession>A0A8X6TVN0</accession>
<feature type="compositionally biased region" description="Basic residues" evidence="1">
    <location>
        <begin position="78"/>
        <end position="87"/>
    </location>
</feature>
<dbReference type="AlphaFoldDB" id="A0A8X6TVN0"/>
<gene>
    <name evidence="2" type="primary">AVEN_115509_1</name>
    <name evidence="2" type="ORF">NPIL_213701</name>
</gene>
<evidence type="ECO:0000313" key="2">
    <source>
        <dbReference type="EMBL" id="GFT51267.1"/>
    </source>
</evidence>
<dbReference type="OrthoDB" id="10293884at2759"/>
<dbReference type="EMBL" id="BMAW01065638">
    <property type="protein sequence ID" value="GFT51267.1"/>
    <property type="molecule type" value="Genomic_DNA"/>
</dbReference>
<dbReference type="Proteomes" id="UP000887013">
    <property type="component" value="Unassembled WGS sequence"/>
</dbReference>
<sequence length="93" mass="10679">MMRKRSGCREAEVCADEETSESYLLLLERSAACLFGGRIQRVELRSRSSLSDWLATASPEPPFANVYPWQPKAPKMNPTHRSRRVKNIPKFQL</sequence>
<feature type="region of interest" description="Disordered" evidence="1">
    <location>
        <begin position="65"/>
        <end position="93"/>
    </location>
</feature>
<name>A0A8X6TVN0_NEPPI</name>
<protein>
    <submittedName>
        <fullName evidence="2">Uncharacterized protein</fullName>
    </submittedName>
</protein>
<evidence type="ECO:0000256" key="1">
    <source>
        <dbReference type="SAM" id="MobiDB-lite"/>
    </source>
</evidence>
<comment type="caution">
    <text evidence="2">The sequence shown here is derived from an EMBL/GenBank/DDBJ whole genome shotgun (WGS) entry which is preliminary data.</text>
</comment>
<evidence type="ECO:0000313" key="3">
    <source>
        <dbReference type="Proteomes" id="UP000887013"/>
    </source>
</evidence>
<proteinExistence type="predicted"/>
<reference evidence="2" key="1">
    <citation type="submission" date="2020-08" db="EMBL/GenBank/DDBJ databases">
        <title>Multicomponent nature underlies the extraordinary mechanical properties of spider dragline silk.</title>
        <authorList>
            <person name="Kono N."/>
            <person name="Nakamura H."/>
            <person name="Mori M."/>
            <person name="Yoshida Y."/>
            <person name="Ohtoshi R."/>
            <person name="Malay A.D."/>
            <person name="Moran D.A.P."/>
            <person name="Tomita M."/>
            <person name="Numata K."/>
            <person name="Arakawa K."/>
        </authorList>
    </citation>
    <scope>NUCLEOTIDE SEQUENCE</scope>
</reference>
<keyword evidence="3" id="KW-1185">Reference proteome</keyword>